<accession>A0ACC0PH96</accession>
<organism evidence="1 2">
    <name type="scientific">Rhododendron molle</name>
    <name type="common">Chinese azalea</name>
    <name type="synonym">Azalea mollis</name>
    <dbReference type="NCBI Taxonomy" id="49168"/>
    <lineage>
        <taxon>Eukaryota</taxon>
        <taxon>Viridiplantae</taxon>
        <taxon>Streptophyta</taxon>
        <taxon>Embryophyta</taxon>
        <taxon>Tracheophyta</taxon>
        <taxon>Spermatophyta</taxon>
        <taxon>Magnoliopsida</taxon>
        <taxon>eudicotyledons</taxon>
        <taxon>Gunneridae</taxon>
        <taxon>Pentapetalae</taxon>
        <taxon>asterids</taxon>
        <taxon>Ericales</taxon>
        <taxon>Ericaceae</taxon>
        <taxon>Ericoideae</taxon>
        <taxon>Rhodoreae</taxon>
        <taxon>Rhododendron</taxon>
    </lineage>
</organism>
<comment type="caution">
    <text evidence="1">The sequence shown here is derived from an EMBL/GenBank/DDBJ whole genome shotgun (WGS) entry which is preliminary data.</text>
</comment>
<name>A0ACC0PH96_RHOML</name>
<dbReference type="Proteomes" id="UP001062846">
    <property type="component" value="Chromosome 3"/>
</dbReference>
<protein>
    <submittedName>
        <fullName evidence="1">Uncharacterized protein</fullName>
    </submittedName>
</protein>
<dbReference type="EMBL" id="CM046390">
    <property type="protein sequence ID" value="KAI8564163.1"/>
    <property type="molecule type" value="Genomic_DNA"/>
</dbReference>
<gene>
    <name evidence="1" type="ORF">RHMOL_Rhmol03G0160700</name>
</gene>
<evidence type="ECO:0000313" key="1">
    <source>
        <dbReference type="EMBL" id="KAI8564163.1"/>
    </source>
</evidence>
<reference evidence="1" key="1">
    <citation type="submission" date="2022-02" db="EMBL/GenBank/DDBJ databases">
        <title>Plant Genome Project.</title>
        <authorList>
            <person name="Zhang R.-G."/>
        </authorList>
    </citation>
    <scope>NUCLEOTIDE SEQUENCE</scope>
    <source>
        <strain evidence="1">AT1</strain>
    </source>
</reference>
<proteinExistence type="predicted"/>
<evidence type="ECO:0000313" key="2">
    <source>
        <dbReference type="Proteomes" id="UP001062846"/>
    </source>
</evidence>
<keyword evidence="2" id="KW-1185">Reference proteome</keyword>
<sequence length="327" mass="35423">MSASRSQPQSQSPLPDPTGVAMEDGEQAQGVHHHLQQEAELNLGSPVRSTVPPLSPTELGEFSPKSATKTSPSTNLQQDFEQALAREAEERATASPFTCHQEQVQVSTSNPKILFNTEGNPYVEGDPNLGYSVEDTLSRAGNRATGSQQTVTDFKPSSSTHYVKPHTKRHQESTHVSVSSLSVTEVSKGIPRELAEVSVEKDPVLHDHSIQEVSQPLLSIPTTSTLQQCCVSSPGEEVDSEEELLEVLELVVSSSREVEHVPPVKDAVSLDPVIKTAPQAGLSSKKSAPISDKVEDVPLRKGRSLQQPLLVRQIEQQLGWSKQLAQS</sequence>